<dbReference type="GO" id="GO:0003700">
    <property type="term" value="F:DNA-binding transcription factor activity"/>
    <property type="evidence" value="ECO:0007669"/>
    <property type="project" value="TreeGrafter"/>
</dbReference>
<dbReference type="InterPro" id="IPR009057">
    <property type="entry name" value="Homeodomain-like_sf"/>
</dbReference>
<dbReference type="InterPro" id="IPR001647">
    <property type="entry name" value="HTH_TetR"/>
</dbReference>
<evidence type="ECO:0000256" key="3">
    <source>
        <dbReference type="ARBA" id="ARBA00023163"/>
    </source>
</evidence>
<reference evidence="6 7" key="1">
    <citation type="journal article" date="2013" name="PLoS ONE">
        <title>Poles Apart: Arctic and Antarctic Octadecabacter strains Share High Genome Plasticity and a New Type of Xanthorhodopsin.</title>
        <authorList>
            <person name="Vollmers J."/>
            <person name="Voget S."/>
            <person name="Dietrich S."/>
            <person name="Gollnow K."/>
            <person name="Smits M."/>
            <person name="Meyer K."/>
            <person name="Brinkhoff T."/>
            <person name="Simon M."/>
            <person name="Daniel R."/>
        </authorList>
    </citation>
    <scope>NUCLEOTIDE SEQUENCE [LARGE SCALE GENOMIC DNA]</scope>
    <source>
        <strain evidence="6 7">307</strain>
    </source>
</reference>
<evidence type="ECO:0000256" key="4">
    <source>
        <dbReference type="PROSITE-ProRule" id="PRU00335"/>
    </source>
</evidence>
<dbReference type="EMBL" id="CP003740">
    <property type="protein sequence ID" value="AGI67486.1"/>
    <property type="molecule type" value="Genomic_DNA"/>
</dbReference>
<name>M9RAX1_9RHOB</name>
<evidence type="ECO:0000313" key="7">
    <source>
        <dbReference type="Proteomes" id="UP000005307"/>
    </source>
</evidence>
<accession>M9RAX1</accession>
<dbReference type="STRING" id="391626.OAN307_c18300"/>
<dbReference type="SUPFAM" id="SSF46689">
    <property type="entry name" value="Homeodomain-like"/>
    <property type="match status" value="1"/>
</dbReference>
<keyword evidence="3" id="KW-0804">Transcription</keyword>
<dbReference type="InterPro" id="IPR050109">
    <property type="entry name" value="HTH-type_TetR-like_transc_reg"/>
</dbReference>
<organism evidence="6 7">
    <name type="scientific">Octadecabacter antarcticus 307</name>
    <dbReference type="NCBI Taxonomy" id="391626"/>
    <lineage>
        <taxon>Bacteria</taxon>
        <taxon>Pseudomonadati</taxon>
        <taxon>Pseudomonadota</taxon>
        <taxon>Alphaproteobacteria</taxon>
        <taxon>Rhodobacterales</taxon>
        <taxon>Roseobacteraceae</taxon>
        <taxon>Octadecabacter</taxon>
    </lineage>
</organism>
<keyword evidence="2 4" id="KW-0238">DNA-binding</keyword>
<dbReference type="PANTHER" id="PTHR30055">
    <property type="entry name" value="HTH-TYPE TRANSCRIPTIONAL REGULATOR RUTR"/>
    <property type="match status" value="1"/>
</dbReference>
<evidence type="ECO:0000256" key="1">
    <source>
        <dbReference type="ARBA" id="ARBA00023015"/>
    </source>
</evidence>
<gene>
    <name evidence="6" type="ORF">OAN307_c18300</name>
</gene>
<dbReference type="Gene3D" id="1.10.357.10">
    <property type="entry name" value="Tetracycline Repressor, domain 2"/>
    <property type="match status" value="1"/>
</dbReference>
<dbReference type="Pfam" id="PF00440">
    <property type="entry name" value="TetR_N"/>
    <property type="match status" value="1"/>
</dbReference>
<dbReference type="PANTHER" id="PTHR30055:SF234">
    <property type="entry name" value="HTH-TYPE TRANSCRIPTIONAL REGULATOR BETI"/>
    <property type="match status" value="1"/>
</dbReference>
<proteinExistence type="predicted"/>
<protein>
    <submittedName>
        <fullName evidence="6">Putative TetR family transcriptional regulator</fullName>
    </submittedName>
</protein>
<dbReference type="PROSITE" id="PS50977">
    <property type="entry name" value="HTH_TETR_2"/>
    <property type="match status" value="1"/>
</dbReference>
<dbReference type="PRINTS" id="PR00455">
    <property type="entry name" value="HTHTETR"/>
</dbReference>
<dbReference type="HOGENOM" id="CLU_069356_15_9_5"/>
<dbReference type="eggNOG" id="COG1309">
    <property type="taxonomic scope" value="Bacteria"/>
</dbReference>
<dbReference type="OrthoDB" id="7185252at2"/>
<evidence type="ECO:0000256" key="2">
    <source>
        <dbReference type="ARBA" id="ARBA00023125"/>
    </source>
</evidence>
<dbReference type="Proteomes" id="UP000005307">
    <property type="component" value="Chromosome"/>
</dbReference>
<dbReference type="AlphaFoldDB" id="M9RAX1"/>
<dbReference type="GO" id="GO:0000976">
    <property type="term" value="F:transcription cis-regulatory region binding"/>
    <property type="evidence" value="ECO:0007669"/>
    <property type="project" value="TreeGrafter"/>
</dbReference>
<sequence length="218" mass="24060">MVEACKLEEDFVAGLRERQKDDRQARIARAAKAMFLEHGFEKATIEGIAQASGVSGVTVHNYYGTKSGILLALVAENDRGLIAKLENKLTSCPLDVTEVTIAFAKTIMEHALQNLQKVIWRQVIATVTANSDSSISKPYFNLDRQLAQVLVLKMSRMQDAGALPESIAPDNLGRALFHLQNARFIEFVCSEQLQIDDVLQRIRNDLGALFAVQAVTST</sequence>
<feature type="DNA-binding region" description="H-T-H motif" evidence="4">
    <location>
        <begin position="44"/>
        <end position="63"/>
    </location>
</feature>
<feature type="domain" description="HTH tetR-type" evidence="5">
    <location>
        <begin position="21"/>
        <end position="81"/>
    </location>
</feature>
<evidence type="ECO:0000313" key="6">
    <source>
        <dbReference type="EMBL" id="AGI67486.1"/>
    </source>
</evidence>
<dbReference type="KEGG" id="oat:OAN307_c18300"/>
<keyword evidence="7" id="KW-1185">Reference proteome</keyword>
<evidence type="ECO:0000259" key="5">
    <source>
        <dbReference type="PROSITE" id="PS50977"/>
    </source>
</evidence>
<keyword evidence="1" id="KW-0805">Transcription regulation</keyword>